<comment type="cofactor">
    <cofactor evidence="1 13">
        <name>heme</name>
        <dbReference type="ChEBI" id="CHEBI:30413"/>
    </cofactor>
</comment>
<organism evidence="16 17">
    <name type="scientific">Ganoderma sinense ZZ0214-1</name>
    <dbReference type="NCBI Taxonomy" id="1077348"/>
    <lineage>
        <taxon>Eukaryota</taxon>
        <taxon>Fungi</taxon>
        <taxon>Dikarya</taxon>
        <taxon>Basidiomycota</taxon>
        <taxon>Agaricomycotina</taxon>
        <taxon>Agaricomycetes</taxon>
        <taxon>Polyporales</taxon>
        <taxon>Polyporaceae</taxon>
        <taxon>Ganoderma</taxon>
    </lineage>
</organism>
<evidence type="ECO:0000256" key="13">
    <source>
        <dbReference type="PIRSR" id="PIRSR602401-1"/>
    </source>
</evidence>
<dbReference type="STRING" id="1077348.A0A2G8RPU5"/>
<proteinExistence type="inferred from homology"/>
<accession>A0A2G8RPU5</accession>
<dbReference type="SUPFAM" id="SSF48264">
    <property type="entry name" value="Cytochrome P450"/>
    <property type="match status" value="1"/>
</dbReference>
<keyword evidence="6 15" id="KW-0812">Transmembrane</keyword>
<keyword evidence="12 15" id="KW-0472">Membrane</keyword>
<dbReference type="PANTHER" id="PTHR46300">
    <property type="entry name" value="P450, PUTATIVE (EUROFUNG)-RELATED-RELATED"/>
    <property type="match status" value="1"/>
</dbReference>
<comment type="subcellular location">
    <subcellularLocation>
        <location evidence="2">Membrane</location>
        <topology evidence="2">Single-pass membrane protein</topology>
    </subcellularLocation>
</comment>
<evidence type="ECO:0000256" key="3">
    <source>
        <dbReference type="ARBA" id="ARBA00005179"/>
    </source>
</evidence>
<dbReference type="GO" id="GO:0016705">
    <property type="term" value="F:oxidoreductase activity, acting on paired donors, with incorporation or reduction of molecular oxygen"/>
    <property type="evidence" value="ECO:0007669"/>
    <property type="project" value="InterPro"/>
</dbReference>
<dbReference type="GO" id="GO:0020037">
    <property type="term" value="F:heme binding"/>
    <property type="evidence" value="ECO:0007669"/>
    <property type="project" value="InterPro"/>
</dbReference>
<evidence type="ECO:0000256" key="2">
    <source>
        <dbReference type="ARBA" id="ARBA00004167"/>
    </source>
</evidence>
<dbReference type="PROSITE" id="PS00086">
    <property type="entry name" value="CYTOCHROME_P450"/>
    <property type="match status" value="1"/>
</dbReference>
<feature type="binding site" description="axial binding residue" evidence="13">
    <location>
        <position position="427"/>
    </location>
    <ligand>
        <name>heme</name>
        <dbReference type="ChEBI" id="CHEBI:30413"/>
    </ligand>
    <ligandPart>
        <name>Fe</name>
        <dbReference type="ChEBI" id="CHEBI:18248"/>
    </ligandPart>
</feature>
<name>A0A2G8RPU5_9APHY</name>
<evidence type="ECO:0000256" key="15">
    <source>
        <dbReference type="SAM" id="Phobius"/>
    </source>
</evidence>
<keyword evidence="9 14" id="KW-0560">Oxidoreductase</keyword>
<gene>
    <name evidence="16" type="ORF">GSI_14835</name>
</gene>
<keyword evidence="8 15" id="KW-1133">Transmembrane helix</keyword>
<keyword evidence="17" id="KW-1185">Reference proteome</keyword>
<evidence type="ECO:0000256" key="10">
    <source>
        <dbReference type="ARBA" id="ARBA00023004"/>
    </source>
</evidence>
<dbReference type="InterPro" id="IPR002401">
    <property type="entry name" value="Cyt_P450_E_grp-I"/>
</dbReference>
<dbReference type="GO" id="GO:0005506">
    <property type="term" value="F:iron ion binding"/>
    <property type="evidence" value="ECO:0007669"/>
    <property type="project" value="InterPro"/>
</dbReference>
<dbReference type="OrthoDB" id="2789670at2759"/>
<keyword evidence="7 13" id="KW-0479">Metal-binding</keyword>
<dbReference type="PANTHER" id="PTHR46300:SF7">
    <property type="entry name" value="P450, PUTATIVE (EUROFUNG)-RELATED"/>
    <property type="match status" value="1"/>
</dbReference>
<feature type="transmembrane region" description="Helical" evidence="15">
    <location>
        <begin position="6"/>
        <end position="27"/>
    </location>
</feature>
<evidence type="ECO:0000256" key="14">
    <source>
        <dbReference type="RuleBase" id="RU000461"/>
    </source>
</evidence>
<keyword evidence="5 13" id="KW-0349">Heme</keyword>
<evidence type="ECO:0000256" key="11">
    <source>
        <dbReference type="ARBA" id="ARBA00023033"/>
    </source>
</evidence>
<dbReference type="InterPro" id="IPR017972">
    <property type="entry name" value="Cyt_P450_CS"/>
</dbReference>
<dbReference type="InterPro" id="IPR050364">
    <property type="entry name" value="Cytochrome_P450_fung"/>
</dbReference>
<dbReference type="AlphaFoldDB" id="A0A2G8RPU5"/>
<evidence type="ECO:0000256" key="7">
    <source>
        <dbReference type="ARBA" id="ARBA00022723"/>
    </source>
</evidence>
<evidence type="ECO:0000256" key="12">
    <source>
        <dbReference type="ARBA" id="ARBA00023136"/>
    </source>
</evidence>
<dbReference type="InterPro" id="IPR036396">
    <property type="entry name" value="Cyt_P450_sf"/>
</dbReference>
<evidence type="ECO:0000256" key="6">
    <source>
        <dbReference type="ARBA" id="ARBA00022692"/>
    </source>
</evidence>
<dbReference type="PRINTS" id="PR00463">
    <property type="entry name" value="EP450I"/>
</dbReference>
<reference evidence="16 17" key="1">
    <citation type="journal article" date="2015" name="Sci. Rep.">
        <title>Chromosome-level genome map provides insights into diverse defense mechanisms in the medicinal fungus Ganoderma sinense.</title>
        <authorList>
            <person name="Zhu Y."/>
            <person name="Xu J."/>
            <person name="Sun C."/>
            <person name="Zhou S."/>
            <person name="Xu H."/>
            <person name="Nelson D.R."/>
            <person name="Qian J."/>
            <person name="Song J."/>
            <person name="Luo H."/>
            <person name="Xiang L."/>
            <person name="Li Y."/>
            <person name="Xu Z."/>
            <person name="Ji A."/>
            <person name="Wang L."/>
            <person name="Lu S."/>
            <person name="Hayward A."/>
            <person name="Sun W."/>
            <person name="Li X."/>
            <person name="Schwartz D.C."/>
            <person name="Wang Y."/>
            <person name="Chen S."/>
        </authorList>
    </citation>
    <scope>NUCLEOTIDE SEQUENCE [LARGE SCALE GENOMIC DNA]</scope>
    <source>
        <strain evidence="16 17">ZZ0214-1</strain>
    </source>
</reference>
<protein>
    <submittedName>
        <fullName evidence="16">Cytochrome P450</fullName>
    </submittedName>
</protein>
<evidence type="ECO:0000313" key="17">
    <source>
        <dbReference type="Proteomes" id="UP000230002"/>
    </source>
</evidence>
<comment type="caution">
    <text evidence="16">The sequence shown here is derived from an EMBL/GenBank/DDBJ whole genome shotgun (WGS) entry which is preliminary data.</text>
</comment>
<dbReference type="GO" id="GO:0004497">
    <property type="term" value="F:monooxygenase activity"/>
    <property type="evidence" value="ECO:0007669"/>
    <property type="project" value="UniProtKB-KW"/>
</dbReference>
<evidence type="ECO:0000256" key="8">
    <source>
        <dbReference type="ARBA" id="ARBA00022989"/>
    </source>
</evidence>
<keyword evidence="10 13" id="KW-0408">Iron</keyword>
<evidence type="ECO:0000256" key="1">
    <source>
        <dbReference type="ARBA" id="ARBA00001971"/>
    </source>
</evidence>
<evidence type="ECO:0000313" key="16">
    <source>
        <dbReference type="EMBL" id="PIL23523.1"/>
    </source>
</evidence>
<comment type="similarity">
    <text evidence="4 14">Belongs to the cytochrome P450 family.</text>
</comment>
<dbReference type="EMBL" id="AYKW01000068">
    <property type="protein sequence ID" value="PIL23523.1"/>
    <property type="molecule type" value="Genomic_DNA"/>
</dbReference>
<dbReference type="InterPro" id="IPR001128">
    <property type="entry name" value="Cyt_P450"/>
</dbReference>
<dbReference type="CDD" id="cd11065">
    <property type="entry name" value="CYP64-like"/>
    <property type="match status" value="1"/>
</dbReference>
<dbReference type="Proteomes" id="UP000230002">
    <property type="component" value="Unassembled WGS sequence"/>
</dbReference>
<sequence>MLATSLVDIILSTACLLVVAALGASLVRRRKEASSMRLPPGPRPLPLIGNLFDMPTKNVAPTFHQICRNYGDIVYLSVFGQSTVVIDSYDAAVELLEQRSLQTSDRPRLVMAELAGLAWEFSVEGYTPAWRRSRRTFHEFFHQGAVRQYHSTHQRETVGGAVMDTVYGIDVVDDKNRYVAIARRGAEIFGEITTPGRFLVELFPSLAGVPAWFPGAQFQRDAKAWTQELLAVKSVAFDKVVDQMARGCAPRCMAHDLMERVGKGGEQDVSKEDEEHFRDVTGIAYVAGVDTTYTLMTAFFLAMIKFPDHQRRAQAELDAVVGPDRLPDFSDRDSLSYVNAMLKECVRWHTVLPLAIPHATTHGQEYNGLRIPAGSVLLANVWAMAHDPVAYPNPDSFSPERFLKDGQLDGSVRDPLKFQFGFGRRICPGRHYALDSAFLMIASVLHVFDIKPPVGQDGTPMKVDPHINFDSALSHPDSFQCRIVPRSPGKEALVRQAH</sequence>
<dbReference type="Gene3D" id="1.10.630.10">
    <property type="entry name" value="Cytochrome P450"/>
    <property type="match status" value="1"/>
</dbReference>
<evidence type="ECO:0000256" key="9">
    <source>
        <dbReference type="ARBA" id="ARBA00023002"/>
    </source>
</evidence>
<keyword evidence="11 14" id="KW-0503">Monooxygenase</keyword>
<evidence type="ECO:0000256" key="5">
    <source>
        <dbReference type="ARBA" id="ARBA00022617"/>
    </source>
</evidence>
<comment type="pathway">
    <text evidence="3">Secondary metabolite biosynthesis.</text>
</comment>
<dbReference type="Pfam" id="PF00067">
    <property type="entry name" value="p450"/>
    <property type="match status" value="2"/>
</dbReference>
<dbReference type="GO" id="GO:0016020">
    <property type="term" value="C:membrane"/>
    <property type="evidence" value="ECO:0007669"/>
    <property type="project" value="UniProtKB-SubCell"/>
</dbReference>
<evidence type="ECO:0000256" key="4">
    <source>
        <dbReference type="ARBA" id="ARBA00010617"/>
    </source>
</evidence>